<evidence type="ECO:0000313" key="2">
    <source>
        <dbReference type="EMBL" id="SHG70802.1"/>
    </source>
</evidence>
<proteinExistence type="predicted"/>
<dbReference type="InterPro" id="IPR011990">
    <property type="entry name" value="TPR-like_helical_dom_sf"/>
</dbReference>
<dbReference type="Gene3D" id="1.25.40.390">
    <property type="match status" value="2"/>
</dbReference>
<gene>
    <name evidence="1" type="ORF">BC624_104290</name>
    <name evidence="2" type="ORF">SAMN05443373_103290</name>
</gene>
<dbReference type="PROSITE" id="PS51257">
    <property type="entry name" value="PROKAR_LIPOPROTEIN"/>
    <property type="match status" value="1"/>
</dbReference>
<dbReference type="Proteomes" id="UP000184384">
    <property type="component" value="Unassembled WGS sequence"/>
</dbReference>
<dbReference type="STRING" id="280093.SAMN05443373_103290"/>
<name>A0A1M5M0E0_9FLAO</name>
<keyword evidence="4" id="KW-1185">Reference proteome</keyword>
<dbReference type="EMBL" id="FQWO01000003">
    <property type="protein sequence ID" value="SHG70802.1"/>
    <property type="molecule type" value="Genomic_DNA"/>
</dbReference>
<dbReference type="EMBL" id="PVUB01000004">
    <property type="protein sequence ID" value="PRZ24172.1"/>
    <property type="molecule type" value="Genomic_DNA"/>
</dbReference>
<dbReference type="InterPro" id="IPR024302">
    <property type="entry name" value="SusD-like"/>
</dbReference>
<sequence>MKNIVKKSGLVLAMVAMLSSCDNFDEININPTAANGDQVQVEYFINNSIIGAQMNPDVAERSFVLYWKTAGHQMLSTGISGGSYDDGWSSAYYNSSANWLNAVNTAIQIADEQQAKGIVKPYSGNLKQVARIWRAYLMSELADNFGPIAIEAFQGKNPEFNNLKDVYYFMLAELKDASEKLDVSVSNNSNAKLKNEDPAYGYNYVKWRKYANSMRLRLAMRLSEVDPAKAKQEFEAAAAGDLLRDAADNFQVQEKPGWDDLTGVMSREWNAQIISVTLNNLYIGLGGIKSTDQLAPSFHASVKPANYIGLKFANHFATKTNEPAAGYWLDGLPNMIDPRAYKTFSIPGDFTNPNFSPYPSWDNSSKTTSRNLKDANGAIVKTIDATNTWNAFATGNWGTMASTNEVRAFNGTMPGLSQAFRASKSQRIFFASWETYFLLAEAAVKGWAVPMSGKEAYEEGIKANFAYWGVSSHLSAYLTSEDYNRAGTSVSWSHTTEPAASHTMNYVDGYTNTPGVATILYPKNNLYKNGAVKNDLLTKIITQKFIAQTPWLPLEGWNDHRRLGLPFFENPAVEQPLVNLPALTQSNYMSNQVSFFPQRLRYTSGLRNSNPKGYAQAVEFLGGDDSVFTPLWWAKH</sequence>
<dbReference type="OrthoDB" id="725917at2"/>
<reference evidence="3" key="2">
    <citation type="submission" date="2016-11" db="EMBL/GenBank/DDBJ databases">
        <authorList>
            <person name="Varghese N."/>
            <person name="Submissions S."/>
        </authorList>
    </citation>
    <scope>NUCLEOTIDE SEQUENCE [LARGE SCALE GENOMIC DNA]</scope>
    <source>
        <strain evidence="3">DSM 19729</strain>
    </source>
</reference>
<dbReference type="Pfam" id="PF12741">
    <property type="entry name" value="SusD-like"/>
    <property type="match status" value="2"/>
</dbReference>
<organism evidence="2 3">
    <name type="scientific">Flavobacterium granuli</name>
    <dbReference type="NCBI Taxonomy" id="280093"/>
    <lineage>
        <taxon>Bacteria</taxon>
        <taxon>Pseudomonadati</taxon>
        <taxon>Bacteroidota</taxon>
        <taxon>Flavobacteriia</taxon>
        <taxon>Flavobacteriales</taxon>
        <taxon>Flavobacteriaceae</taxon>
        <taxon>Flavobacterium</taxon>
    </lineage>
</organism>
<evidence type="ECO:0000313" key="3">
    <source>
        <dbReference type="Proteomes" id="UP000184384"/>
    </source>
</evidence>
<dbReference type="SUPFAM" id="SSF48452">
    <property type="entry name" value="TPR-like"/>
    <property type="match status" value="1"/>
</dbReference>
<reference evidence="2" key="1">
    <citation type="submission" date="2016-11" db="EMBL/GenBank/DDBJ databases">
        <authorList>
            <person name="Jaros S."/>
            <person name="Januszkiewicz K."/>
            <person name="Wedrychowicz H."/>
        </authorList>
    </citation>
    <scope>NUCLEOTIDE SEQUENCE [LARGE SCALE GENOMIC DNA]</scope>
    <source>
        <strain evidence="2">DSM 19729</strain>
    </source>
</reference>
<dbReference type="Proteomes" id="UP000237771">
    <property type="component" value="Unassembled WGS sequence"/>
</dbReference>
<reference evidence="1 4" key="3">
    <citation type="submission" date="2018-03" db="EMBL/GenBank/DDBJ databases">
        <title>Genomic Encyclopedia of Archaeal and Bacterial Type Strains, Phase II (KMG-II): from individual species to whole genera.</title>
        <authorList>
            <person name="Goeker M."/>
        </authorList>
    </citation>
    <scope>NUCLEOTIDE SEQUENCE [LARGE SCALE GENOMIC DNA]</scope>
    <source>
        <strain evidence="1 4">DSM 17797</strain>
    </source>
</reference>
<evidence type="ECO:0000313" key="4">
    <source>
        <dbReference type="Proteomes" id="UP000237771"/>
    </source>
</evidence>
<protein>
    <submittedName>
        <fullName evidence="2">Starch-binding associating with outer membrane</fullName>
    </submittedName>
    <submittedName>
        <fullName evidence="1">SusD-like starch-binding protein associating with outer membrane</fullName>
    </submittedName>
</protein>
<evidence type="ECO:0000313" key="1">
    <source>
        <dbReference type="EMBL" id="PRZ24172.1"/>
    </source>
</evidence>
<accession>A0A1M5M0E0</accession>
<dbReference type="AlphaFoldDB" id="A0A1M5M0E0"/>
<dbReference type="RefSeq" id="WP_072941974.1">
    <property type="nucleotide sequence ID" value="NZ_FQWO01000003.1"/>
</dbReference>